<dbReference type="InterPro" id="IPR017441">
    <property type="entry name" value="Protein_kinase_ATP_BS"/>
</dbReference>
<protein>
    <recommendedName>
        <fullName evidence="7">Protein kinase domain-containing protein</fullName>
    </recommendedName>
</protein>
<evidence type="ECO:0000313" key="8">
    <source>
        <dbReference type="EMBL" id="KAK7246446.1"/>
    </source>
</evidence>
<name>A0AAN9E660_CROPI</name>
<dbReference type="InterPro" id="IPR052751">
    <property type="entry name" value="Plant_MAPKKK"/>
</dbReference>
<keyword evidence="3" id="KW-0418">Kinase</keyword>
<keyword evidence="6" id="KW-0723">Serine/threonine-protein kinase</keyword>
<dbReference type="Pfam" id="PF00069">
    <property type="entry name" value="Pkinase"/>
    <property type="match status" value="1"/>
</dbReference>
<keyword evidence="1" id="KW-0808">Transferase</keyword>
<feature type="binding site" evidence="5">
    <location>
        <position position="38"/>
    </location>
    <ligand>
        <name>ATP</name>
        <dbReference type="ChEBI" id="CHEBI:30616"/>
    </ligand>
</feature>
<evidence type="ECO:0000256" key="1">
    <source>
        <dbReference type="ARBA" id="ARBA00022679"/>
    </source>
</evidence>
<comment type="caution">
    <text evidence="8">The sequence shown here is derived from an EMBL/GenBank/DDBJ whole genome shotgun (WGS) entry which is preliminary data.</text>
</comment>
<dbReference type="PROSITE" id="PS50011">
    <property type="entry name" value="PROTEIN_KINASE_DOM"/>
    <property type="match status" value="1"/>
</dbReference>
<dbReference type="SUPFAM" id="SSF56112">
    <property type="entry name" value="Protein kinase-like (PK-like)"/>
    <property type="match status" value="1"/>
</dbReference>
<dbReference type="PROSITE" id="PS00108">
    <property type="entry name" value="PROTEIN_KINASE_ST"/>
    <property type="match status" value="1"/>
</dbReference>
<dbReference type="Gene3D" id="1.10.510.10">
    <property type="entry name" value="Transferase(Phosphotransferase) domain 1"/>
    <property type="match status" value="1"/>
</dbReference>
<dbReference type="GO" id="GO:0007165">
    <property type="term" value="P:signal transduction"/>
    <property type="evidence" value="ECO:0007669"/>
    <property type="project" value="TreeGrafter"/>
</dbReference>
<dbReference type="InterPro" id="IPR011009">
    <property type="entry name" value="Kinase-like_dom_sf"/>
</dbReference>
<keyword evidence="9" id="KW-1185">Reference proteome</keyword>
<dbReference type="InterPro" id="IPR008271">
    <property type="entry name" value="Ser/Thr_kinase_AS"/>
</dbReference>
<dbReference type="EMBL" id="JAYWIO010000008">
    <property type="protein sequence ID" value="KAK7246446.1"/>
    <property type="molecule type" value="Genomic_DNA"/>
</dbReference>
<sequence length="304" mass="34628">MTGWKALRVLGKGTYATVYLAIVAAPHQVNRQFIAAIKSSGSETFSALQKEENILRSLFDCEEIVQCFFSQFTLVHGSLNYNLIMEFAPHGSLRDLIIKRPLFAYEVRVYTRMLLNGLCCIHRMGVVHCDLKPDNILLYPSSDHCADYRVKIADFGISKTSDEIINTEFWKLRFRGTPLYMSPESVAMGQISSALDIWSLGCIVIEMVTRSPAWSNHITTEALMSKLVQKEAPNIREELGQDCKDFLSKCFVKDPNKRWTAPMLLGHPFVTRHYDIFTGFETQYSFYNSSSYFSYDMIANGLMA</sequence>
<evidence type="ECO:0000256" key="5">
    <source>
        <dbReference type="PROSITE-ProRule" id="PRU10141"/>
    </source>
</evidence>
<evidence type="ECO:0000313" key="9">
    <source>
        <dbReference type="Proteomes" id="UP001372338"/>
    </source>
</evidence>
<organism evidence="8 9">
    <name type="scientific">Crotalaria pallida</name>
    <name type="common">Smooth rattlebox</name>
    <name type="synonym">Crotalaria striata</name>
    <dbReference type="NCBI Taxonomy" id="3830"/>
    <lineage>
        <taxon>Eukaryota</taxon>
        <taxon>Viridiplantae</taxon>
        <taxon>Streptophyta</taxon>
        <taxon>Embryophyta</taxon>
        <taxon>Tracheophyta</taxon>
        <taxon>Spermatophyta</taxon>
        <taxon>Magnoliopsida</taxon>
        <taxon>eudicotyledons</taxon>
        <taxon>Gunneridae</taxon>
        <taxon>Pentapetalae</taxon>
        <taxon>rosids</taxon>
        <taxon>fabids</taxon>
        <taxon>Fabales</taxon>
        <taxon>Fabaceae</taxon>
        <taxon>Papilionoideae</taxon>
        <taxon>50 kb inversion clade</taxon>
        <taxon>genistoids sensu lato</taxon>
        <taxon>core genistoids</taxon>
        <taxon>Crotalarieae</taxon>
        <taxon>Crotalaria</taxon>
    </lineage>
</organism>
<dbReference type="InterPro" id="IPR000719">
    <property type="entry name" value="Prot_kinase_dom"/>
</dbReference>
<evidence type="ECO:0000256" key="4">
    <source>
        <dbReference type="ARBA" id="ARBA00022840"/>
    </source>
</evidence>
<reference evidence="8 9" key="1">
    <citation type="submission" date="2024-01" db="EMBL/GenBank/DDBJ databases">
        <title>The genomes of 5 underutilized Papilionoideae crops provide insights into root nodulation and disease resistanc.</title>
        <authorList>
            <person name="Yuan L."/>
        </authorList>
    </citation>
    <scope>NUCLEOTIDE SEQUENCE [LARGE SCALE GENOMIC DNA]</scope>
    <source>
        <strain evidence="8">ZHUSHIDOU_FW_LH</strain>
        <tissue evidence="8">Leaf</tissue>
    </source>
</reference>
<evidence type="ECO:0000259" key="7">
    <source>
        <dbReference type="PROSITE" id="PS50011"/>
    </source>
</evidence>
<dbReference type="PROSITE" id="PS00107">
    <property type="entry name" value="PROTEIN_KINASE_ATP"/>
    <property type="match status" value="1"/>
</dbReference>
<dbReference type="AlphaFoldDB" id="A0AAN9E660"/>
<dbReference type="GO" id="GO:0004674">
    <property type="term" value="F:protein serine/threonine kinase activity"/>
    <property type="evidence" value="ECO:0007669"/>
    <property type="project" value="UniProtKB-KW"/>
</dbReference>
<keyword evidence="4 5" id="KW-0067">ATP-binding</keyword>
<comment type="similarity">
    <text evidence="6">Belongs to the protein kinase superfamily.</text>
</comment>
<accession>A0AAN9E660</accession>
<dbReference type="Proteomes" id="UP001372338">
    <property type="component" value="Unassembled WGS sequence"/>
</dbReference>
<evidence type="ECO:0000256" key="3">
    <source>
        <dbReference type="ARBA" id="ARBA00022777"/>
    </source>
</evidence>
<dbReference type="PANTHER" id="PTHR48011:SF51">
    <property type="entry name" value="PROTEIN KINASE SUPERFAMILY PROTEIN"/>
    <property type="match status" value="1"/>
</dbReference>
<proteinExistence type="inferred from homology"/>
<dbReference type="SMART" id="SM00220">
    <property type="entry name" value="S_TKc"/>
    <property type="match status" value="1"/>
</dbReference>
<dbReference type="PANTHER" id="PTHR48011">
    <property type="entry name" value="CCR4-NOT TRANSCRIPTIONAL COMPLEX SUBUNIT CAF120-RELATED"/>
    <property type="match status" value="1"/>
</dbReference>
<gene>
    <name evidence="8" type="ORF">RIF29_41314</name>
</gene>
<evidence type="ECO:0000256" key="2">
    <source>
        <dbReference type="ARBA" id="ARBA00022741"/>
    </source>
</evidence>
<feature type="domain" description="Protein kinase" evidence="7">
    <location>
        <begin position="4"/>
        <end position="270"/>
    </location>
</feature>
<dbReference type="GO" id="GO:0005524">
    <property type="term" value="F:ATP binding"/>
    <property type="evidence" value="ECO:0007669"/>
    <property type="project" value="UniProtKB-UniRule"/>
</dbReference>
<keyword evidence="2 5" id="KW-0547">Nucleotide-binding</keyword>
<evidence type="ECO:0000256" key="6">
    <source>
        <dbReference type="RuleBase" id="RU000304"/>
    </source>
</evidence>